<dbReference type="InterPro" id="IPR000086">
    <property type="entry name" value="NUDIX_hydrolase_dom"/>
</dbReference>
<proteinExistence type="predicted"/>
<evidence type="ECO:0000259" key="7">
    <source>
        <dbReference type="PROSITE" id="PS51462"/>
    </source>
</evidence>
<comment type="cofactor">
    <cofactor evidence="1">
        <name>Mn(2+)</name>
        <dbReference type="ChEBI" id="CHEBI:29035"/>
    </cofactor>
</comment>
<comment type="caution">
    <text evidence="8">The sequence shown here is derived from an EMBL/GenBank/DDBJ whole genome shotgun (WGS) entry which is preliminary data.</text>
</comment>
<dbReference type="PROSITE" id="PS51462">
    <property type="entry name" value="NUDIX"/>
    <property type="match status" value="1"/>
</dbReference>
<evidence type="ECO:0000313" key="8">
    <source>
        <dbReference type="EMBL" id="MBB5272856.1"/>
    </source>
</evidence>
<keyword evidence="3" id="KW-0479">Metal-binding</keyword>
<dbReference type="Pfam" id="PF00293">
    <property type="entry name" value="NUDIX"/>
    <property type="match status" value="1"/>
</dbReference>
<reference evidence="8 9" key="1">
    <citation type="submission" date="2020-08" db="EMBL/GenBank/DDBJ databases">
        <title>Genomic Encyclopedia of Type Strains, Phase IV (KMG-IV): sequencing the most valuable type-strain genomes for metagenomic binning, comparative biology and taxonomic classification.</title>
        <authorList>
            <person name="Goeker M."/>
        </authorList>
    </citation>
    <scope>NUCLEOTIDE SEQUENCE [LARGE SCALE GENOMIC DNA]</scope>
    <source>
        <strain evidence="8 9">DSM 29781</strain>
    </source>
</reference>
<evidence type="ECO:0000256" key="1">
    <source>
        <dbReference type="ARBA" id="ARBA00001936"/>
    </source>
</evidence>
<dbReference type="InterPro" id="IPR045121">
    <property type="entry name" value="CoAse"/>
</dbReference>
<keyword evidence="4" id="KW-0378">Hydrolase</keyword>
<evidence type="ECO:0000313" key="9">
    <source>
        <dbReference type="Proteomes" id="UP000532440"/>
    </source>
</evidence>
<keyword evidence="5" id="KW-0460">Magnesium</keyword>
<gene>
    <name evidence="8" type="ORF">HNQ70_002879</name>
</gene>
<protein>
    <submittedName>
        <fullName evidence="8">8-oxo-dGTP pyrophosphatase MutT (NUDIX family)</fullName>
    </submittedName>
</protein>
<dbReference type="PANTHER" id="PTHR12992:SF11">
    <property type="entry name" value="MITOCHONDRIAL COENZYME A DIPHOSPHATASE NUDT8"/>
    <property type="match status" value="1"/>
</dbReference>
<evidence type="ECO:0000256" key="6">
    <source>
        <dbReference type="ARBA" id="ARBA00023211"/>
    </source>
</evidence>
<evidence type="ECO:0000256" key="4">
    <source>
        <dbReference type="ARBA" id="ARBA00022801"/>
    </source>
</evidence>
<comment type="cofactor">
    <cofactor evidence="2">
        <name>Mg(2+)</name>
        <dbReference type="ChEBI" id="CHEBI:18420"/>
    </cofactor>
</comment>
<dbReference type="CDD" id="cd03426">
    <property type="entry name" value="NUDIX_CoAse_Nudt7"/>
    <property type="match status" value="1"/>
</dbReference>
<dbReference type="EMBL" id="JACHGB010000005">
    <property type="protein sequence ID" value="MBB5272856.1"/>
    <property type="molecule type" value="Genomic_DNA"/>
</dbReference>
<dbReference type="InterPro" id="IPR015797">
    <property type="entry name" value="NUDIX_hydrolase-like_dom_sf"/>
</dbReference>
<evidence type="ECO:0000256" key="5">
    <source>
        <dbReference type="ARBA" id="ARBA00022842"/>
    </source>
</evidence>
<evidence type="ECO:0000256" key="3">
    <source>
        <dbReference type="ARBA" id="ARBA00022723"/>
    </source>
</evidence>
<feature type="domain" description="Nudix hydrolase" evidence="7">
    <location>
        <begin position="27"/>
        <end position="168"/>
    </location>
</feature>
<dbReference type="Proteomes" id="UP000532440">
    <property type="component" value="Unassembled WGS sequence"/>
</dbReference>
<sequence length="203" mass="22811">MAALSLPSIEERLRGHQPAVLDAAQFTRRAAVAAILREGEGGTEVLFIKRAQRPGDLWSGHMAFPGGHWEPSDSDLAATAVRETHEEIGLDLQRNARLLGHLDFMRVNPIGARYEMLIAPYVFVVERELPRLQPNHEVAAVLWGSVPSMFHGRTLTRREMQVRGGAMPFPGYEVENELVWGLTYRMLHGFFSVLDPGWRSTED</sequence>
<dbReference type="PANTHER" id="PTHR12992">
    <property type="entry name" value="NUDIX HYDROLASE"/>
    <property type="match status" value="1"/>
</dbReference>
<name>A0A7W8HJZ2_9BURK</name>
<dbReference type="GO" id="GO:0010945">
    <property type="term" value="F:coenzyme A diphosphatase activity"/>
    <property type="evidence" value="ECO:0007669"/>
    <property type="project" value="InterPro"/>
</dbReference>
<evidence type="ECO:0000256" key="2">
    <source>
        <dbReference type="ARBA" id="ARBA00001946"/>
    </source>
</evidence>
<dbReference type="GO" id="GO:0046872">
    <property type="term" value="F:metal ion binding"/>
    <property type="evidence" value="ECO:0007669"/>
    <property type="project" value="UniProtKB-KW"/>
</dbReference>
<accession>A0A7W8HJZ2</accession>
<dbReference type="SUPFAM" id="SSF55811">
    <property type="entry name" value="Nudix"/>
    <property type="match status" value="1"/>
</dbReference>
<dbReference type="RefSeq" id="WP_183968800.1">
    <property type="nucleotide sequence ID" value="NZ_BAABEW010000012.1"/>
</dbReference>
<organism evidence="8 9">
    <name type="scientific">Quisquiliibacterium transsilvanicum</name>
    <dbReference type="NCBI Taxonomy" id="1549638"/>
    <lineage>
        <taxon>Bacteria</taxon>
        <taxon>Pseudomonadati</taxon>
        <taxon>Pseudomonadota</taxon>
        <taxon>Betaproteobacteria</taxon>
        <taxon>Burkholderiales</taxon>
        <taxon>Burkholderiaceae</taxon>
        <taxon>Quisquiliibacterium</taxon>
    </lineage>
</organism>
<dbReference type="AlphaFoldDB" id="A0A7W8HJZ2"/>
<keyword evidence="9" id="KW-1185">Reference proteome</keyword>
<dbReference type="Gene3D" id="3.90.79.10">
    <property type="entry name" value="Nucleoside Triphosphate Pyrophosphohydrolase"/>
    <property type="match status" value="1"/>
</dbReference>
<keyword evidence="6" id="KW-0464">Manganese</keyword>